<feature type="domain" description="Gfo/Idh/MocA-like oxidoreductase N-terminal" evidence="1">
    <location>
        <begin position="1"/>
        <end position="119"/>
    </location>
</feature>
<accession>A0A1H8UI58</accession>
<organism evidence="3 4">
    <name type="scientific">Halogranum amylolyticum</name>
    <dbReference type="NCBI Taxonomy" id="660520"/>
    <lineage>
        <taxon>Archaea</taxon>
        <taxon>Methanobacteriati</taxon>
        <taxon>Methanobacteriota</taxon>
        <taxon>Stenosarchaea group</taxon>
        <taxon>Halobacteria</taxon>
        <taxon>Halobacteriales</taxon>
        <taxon>Haloferacaceae</taxon>
    </lineage>
</organism>
<gene>
    <name evidence="3" type="ORF">SAMN04487948_11151</name>
</gene>
<proteinExistence type="predicted"/>
<protein>
    <submittedName>
        <fullName evidence="3">Predicted dehydrogenase</fullName>
    </submittedName>
</protein>
<dbReference type="AlphaFoldDB" id="A0A1H8UI58"/>
<feature type="domain" description="GFO/IDH/MocA-like oxidoreductase" evidence="2">
    <location>
        <begin position="151"/>
        <end position="239"/>
    </location>
</feature>
<dbReference type="InterPro" id="IPR000683">
    <property type="entry name" value="Gfo/Idh/MocA-like_OxRdtase_N"/>
</dbReference>
<dbReference type="PANTHER" id="PTHR43249">
    <property type="entry name" value="UDP-N-ACETYL-2-AMINO-2-DEOXY-D-GLUCURONATE OXIDASE"/>
    <property type="match status" value="1"/>
</dbReference>
<dbReference type="InterPro" id="IPR052515">
    <property type="entry name" value="Gfo/Idh/MocA_Oxidoreductase"/>
</dbReference>
<dbReference type="Gene3D" id="3.30.360.10">
    <property type="entry name" value="Dihydrodipicolinate Reductase, domain 2"/>
    <property type="match status" value="1"/>
</dbReference>
<dbReference type="PANTHER" id="PTHR43249:SF1">
    <property type="entry name" value="D-GLUCOSIDE 3-DEHYDROGENASE"/>
    <property type="match status" value="1"/>
</dbReference>
<evidence type="ECO:0000259" key="1">
    <source>
        <dbReference type="Pfam" id="PF01408"/>
    </source>
</evidence>
<dbReference type="GO" id="GO:0000166">
    <property type="term" value="F:nucleotide binding"/>
    <property type="evidence" value="ECO:0007669"/>
    <property type="project" value="InterPro"/>
</dbReference>
<dbReference type="InterPro" id="IPR036291">
    <property type="entry name" value="NAD(P)-bd_dom_sf"/>
</dbReference>
<dbReference type="Pfam" id="PF22725">
    <property type="entry name" value="GFO_IDH_MocA_C3"/>
    <property type="match status" value="1"/>
</dbReference>
<reference evidence="4" key="1">
    <citation type="submission" date="2016-10" db="EMBL/GenBank/DDBJ databases">
        <authorList>
            <person name="Varghese N."/>
            <person name="Submissions S."/>
        </authorList>
    </citation>
    <scope>NUCLEOTIDE SEQUENCE [LARGE SCALE GENOMIC DNA]</scope>
    <source>
        <strain evidence="4">CGMCC 1.10121</strain>
    </source>
</reference>
<evidence type="ECO:0000259" key="2">
    <source>
        <dbReference type="Pfam" id="PF22725"/>
    </source>
</evidence>
<dbReference type="SUPFAM" id="SSF55347">
    <property type="entry name" value="Glyceraldehyde-3-phosphate dehydrogenase-like, C-terminal domain"/>
    <property type="match status" value="1"/>
</dbReference>
<dbReference type="EMBL" id="FODV01000011">
    <property type="protein sequence ID" value="SEP02851.1"/>
    <property type="molecule type" value="Genomic_DNA"/>
</dbReference>
<name>A0A1H8UI58_9EURY</name>
<sequence>MRVAFIGAGKMASGLMDCIDEIDGHSIVAVCDVNEEAARSAASPRDADVYTDHETLFEAADFEVVFIAIPPFAYSDQIDLAAEHGVHCFVEKPVGLHIEDAHEWKAALDTADVITSSGYVFRYDAITERARELIGDRPIALLDASYWSGLLASEWGNKMSTSGGDINIRATHVYDLLRYFGGDVEQVFAVGSENVGTPEIDYFDAVAATVEHENGVVSSVSSAVVAPQWTVTLDITGEDFELHLDYAAQRLTGEVDGNNIEFDGECDRYRKEVETFLHACMTDDQSIVRSSFADATRTLELNWATIEATESETVIEPGTK</sequence>
<evidence type="ECO:0000313" key="3">
    <source>
        <dbReference type="EMBL" id="SEP02851.1"/>
    </source>
</evidence>
<keyword evidence="4" id="KW-1185">Reference proteome</keyword>
<dbReference type="InterPro" id="IPR055170">
    <property type="entry name" value="GFO_IDH_MocA-like_dom"/>
</dbReference>
<dbReference type="Proteomes" id="UP000199126">
    <property type="component" value="Unassembled WGS sequence"/>
</dbReference>
<dbReference type="Pfam" id="PF01408">
    <property type="entry name" value="GFO_IDH_MocA"/>
    <property type="match status" value="1"/>
</dbReference>
<dbReference type="Gene3D" id="3.40.50.720">
    <property type="entry name" value="NAD(P)-binding Rossmann-like Domain"/>
    <property type="match status" value="1"/>
</dbReference>
<dbReference type="SUPFAM" id="SSF51735">
    <property type="entry name" value="NAD(P)-binding Rossmann-fold domains"/>
    <property type="match status" value="1"/>
</dbReference>
<evidence type="ECO:0000313" key="4">
    <source>
        <dbReference type="Proteomes" id="UP000199126"/>
    </source>
</evidence>